<sequence>MAHIPPPRYDTLPATASNSLTASPFGAPGSSILVPGIMDIAPIVVVTQKGKIPYNFEAFLVRLLQESGYMSRGLQYHLGQAVIIPHRYLVDISPFLHSIEVSEPLNVSESGSSVALYFFWVLVFAFVWAIVFALLHDLGLGLYNISLLVFDSAKSICSVFGLLDDDAFFYWLVFV</sequence>
<proteinExistence type="predicted"/>
<gene>
    <name evidence="2" type="ORF">ARMOST_02349</name>
</gene>
<keyword evidence="1" id="KW-0472">Membrane</keyword>
<evidence type="ECO:0000256" key="1">
    <source>
        <dbReference type="SAM" id="Phobius"/>
    </source>
</evidence>
<feature type="transmembrane region" description="Helical" evidence="1">
    <location>
        <begin position="114"/>
        <end position="135"/>
    </location>
</feature>
<protein>
    <submittedName>
        <fullName evidence="2">Uncharacterized protein</fullName>
    </submittedName>
</protein>
<dbReference type="EMBL" id="FUEG01000001">
    <property type="protein sequence ID" value="SJK99064.1"/>
    <property type="molecule type" value="Genomic_DNA"/>
</dbReference>
<accession>A0A284QRF0</accession>
<reference evidence="3" key="1">
    <citation type="journal article" date="2017" name="Nat. Ecol. Evol.">
        <title>Genome expansion and lineage-specific genetic innovations in the forest pathogenic fungi Armillaria.</title>
        <authorList>
            <person name="Sipos G."/>
            <person name="Prasanna A.N."/>
            <person name="Walter M.C."/>
            <person name="O'Connor E."/>
            <person name="Balint B."/>
            <person name="Krizsan K."/>
            <person name="Kiss B."/>
            <person name="Hess J."/>
            <person name="Varga T."/>
            <person name="Slot J."/>
            <person name="Riley R."/>
            <person name="Boka B."/>
            <person name="Rigling D."/>
            <person name="Barry K."/>
            <person name="Lee J."/>
            <person name="Mihaltcheva S."/>
            <person name="LaButti K."/>
            <person name="Lipzen A."/>
            <person name="Waldron R."/>
            <person name="Moloney N.M."/>
            <person name="Sperisen C."/>
            <person name="Kredics L."/>
            <person name="Vagvoelgyi C."/>
            <person name="Patrignani A."/>
            <person name="Fitzpatrick D."/>
            <person name="Nagy I."/>
            <person name="Doyle S."/>
            <person name="Anderson J.B."/>
            <person name="Grigoriev I.V."/>
            <person name="Gueldener U."/>
            <person name="Muensterkoetter M."/>
            <person name="Nagy L.G."/>
        </authorList>
    </citation>
    <scope>NUCLEOTIDE SEQUENCE [LARGE SCALE GENOMIC DNA]</scope>
    <source>
        <strain evidence="3">C18/9</strain>
    </source>
</reference>
<name>A0A284QRF0_ARMOS</name>
<keyword evidence="3" id="KW-1185">Reference proteome</keyword>
<evidence type="ECO:0000313" key="2">
    <source>
        <dbReference type="EMBL" id="SJK99064.1"/>
    </source>
</evidence>
<keyword evidence="1" id="KW-1133">Transmembrane helix</keyword>
<organism evidence="2 3">
    <name type="scientific">Armillaria ostoyae</name>
    <name type="common">Armillaria root rot fungus</name>
    <dbReference type="NCBI Taxonomy" id="47428"/>
    <lineage>
        <taxon>Eukaryota</taxon>
        <taxon>Fungi</taxon>
        <taxon>Dikarya</taxon>
        <taxon>Basidiomycota</taxon>
        <taxon>Agaricomycotina</taxon>
        <taxon>Agaricomycetes</taxon>
        <taxon>Agaricomycetidae</taxon>
        <taxon>Agaricales</taxon>
        <taxon>Marasmiineae</taxon>
        <taxon>Physalacriaceae</taxon>
        <taxon>Armillaria</taxon>
    </lineage>
</organism>
<dbReference type="Proteomes" id="UP000219338">
    <property type="component" value="Unassembled WGS sequence"/>
</dbReference>
<keyword evidence="1" id="KW-0812">Transmembrane</keyword>
<evidence type="ECO:0000313" key="3">
    <source>
        <dbReference type="Proteomes" id="UP000219338"/>
    </source>
</evidence>
<dbReference type="AlphaFoldDB" id="A0A284QRF0"/>
<feature type="transmembrane region" description="Helical" evidence="1">
    <location>
        <begin position="142"/>
        <end position="163"/>
    </location>
</feature>